<gene>
    <name evidence="2" type="ORF">SPRG_11258</name>
</gene>
<feature type="domain" description="RecF/RecN/SMC N-terminal" evidence="1">
    <location>
        <begin position="24"/>
        <end position="146"/>
    </location>
</feature>
<dbReference type="PANTHER" id="PTHR32114:SF2">
    <property type="entry name" value="ABC TRANSPORTER ABCH.3"/>
    <property type="match status" value="1"/>
</dbReference>
<evidence type="ECO:0000313" key="2">
    <source>
        <dbReference type="EMBL" id="KDO23826.1"/>
    </source>
</evidence>
<dbReference type="KEGG" id="spar:SPRG_11258"/>
<proteinExistence type="predicted"/>
<dbReference type="EMBL" id="KK583249">
    <property type="protein sequence ID" value="KDO23826.1"/>
    <property type="molecule type" value="Genomic_DNA"/>
</dbReference>
<keyword evidence="3" id="KW-1185">Reference proteome</keyword>
<evidence type="ECO:0000313" key="3">
    <source>
        <dbReference type="Proteomes" id="UP000030745"/>
    </source>
</evidence>
<dbReference type="Pfam" id="PF02463">
    <property type="entry name" value="SMC_N"/>
    <property type="match status" value="1"/>
</dbReference>
<dbReference type="GeneID" id="24133306"/>
<dbReference type="VEuPathDB" id="FungiDB:SPRG_11258"/>
<dbReference type="Proteomes" id="UP000030745">
    <property type="component" value="Unassembled WGS sequence"/>
</dbReference>
<protein>
    <recommendedName>
        <fullName evidence="1">RecF/RecN/SMC N-terminal domain-containing protein</fullName>
    </recommendedName>
</protein>
<dbReference type="STRING" id="695850.A0A067CBC3"/>
<name>A0A067CBC3_SAPPC</name>
<organism evidence="2 3">
    <name type="scientific">Saprolegnia parasitica (strain CBS 223.65)</name>
    <dbReference type="NCBI Taxonomy" id="695850"/>
    <lineage>
        <taxon>Eukaryota</taxon>
        <taxon>Sar</taxon>
        <taxon>Stramenopiles</taxon>
        <taxon>Oomycota</taxon>
        <taxon>Saprolegniomycetes</taxon>
        <taxon>Saprolegniales</taxon>
        <taxon>Saprolegniaceae</taxon>
        <taxon>Saprolegnia</taxon>
    </lineage>
</organism>
<dbReference type="OrthoDB" id="167301at2759"/>
<dbReference type="RefSeq" id="XP_012205459.1">
    <property type="nucleotide sequence ID" value="XM_012350069.1"/>
</dbReference>
<dbReference type="InterPro" id="IPR027417">
    <property type="entry name" value="P-loop_NTPase"/>
</dbReference>
<reference evidence="2 3" key="1">
    <citation type="journal article" date="2013" name="PLoS Genet.">
        <title>Distinctive expansion of potential virulence genes in the genome of the oomycete fish pathogen Saprolegnia parasitica.</title>
        <authorList>
            <person name="Jiang R.H."/>
            <person name="de Bruijn I."/>
            <person name="Haas B.J."/>
            <person name="Belmonte R."/>
            <person name="Lobach L."/>
            <person name="Christie J."/>
            <person name="van den Ackerveken G."/>
            <person name="Bottin A."/>
            <person name="Bulone V."/>
            <person name="Diaz-Moreno S.M."/>
            <person name="Dumas B."/>
            <person name="Fan L."/>
            <person name="Gaulin E."/>
            <person name="Govers F."/>
            <person name="Grenville-Briggs L.J."/>
            <person name="Horner N.R."/>
            <person name="Levin J.Z."/>
            <person name="Mammella M."/>
            <person name="Meijer H.J."/>
            <person name="Morris P."/>
            <person name="Nusbaum C."/>
            <person name="Oome S."/>
            <person name="Phillips A.J."/>
            <person name="van Rooyen D."/>
            <person name="Rzeszutek E."/>
            <person name="Saraiva M."/>
            <person name="Secombes C.J."/>
            <person name="Seidl M.F."/>
            <person name="Snel B."/>
            <person name="Stassen J.H."/>
            <person name="Sykes S."/>
            <person name="Tripathy S."/>
            <person name="van den Berg H."/>
            <person name="Vega-Arreguin J.C."/>
            <person name="Wawra S."/>
            <person name="Young S.K."/>
            <person name="Zeng Q."/>
            <person name="Dieguez-Uribeondo J."/>
            <person name="Russ C."/>
            <person name="Tyler B.M."/>
            <person name="van West P."/>
        </authorList>
    </citation>
    <scope>NUCLEOTIDE SEQUENCE [LARGE SCALE GENOMIC DNA]</scope>
    <source>
        <strain evidence="2 3">CBS 223.65</strain>
    </source>
</reference>
<dbReference type="InterPro" id="IPR003395">
    <property type="entry name" value="RecF/RecN/SMC_N"/>
</dbReference>
<dbReference type="Gene3D" id="3.40.50.300">
    <property type="entry name" value="P-loop containing nucleotide triphosphate hydrolases"/>
    <property type="match status" value="1"/>
</dbReference>
<dbReference type="PANTHER" id="PTHR32114">
    <property type="entry name" value="ABC TRANSPORTER ABCH.3"/>
    <property type="match status" value="1"/>
</dbReference>
<sequence>MTGTVEELREIATGPRGRPPFMQLNELHVTNFKSFRGSHAVAFSPGVNCITGPNGAGKSNLLEAICFAMGSSVLATFRVKQWKDLLNCAEKEASIKLTLTTASTSSHPQGCEEEYMGLGQGQASVGVTLAPSGHRVYYVNNRAKAKKGALNSGDDRP</sequence>
<evidence type="ECO:0000259" key="1">
    <source>
        <dbReference type="Pfam" id="PF02463"/>
    </source>
</evidence>
<dbReference type="SUPFAM" id="SSF52540">
    <property type="entry name" value="P-loop containing nucleoside triphosphate hydrolases"/>
    <property type="match status" value="1"/>
</dbReference>
<accession>A0A067CBC3</accession>
<dbReference type="AlphaFoldDB" id="A0A067CBC3"/>